<dbReference type="PROSITE" id="PS50929">
    <property type="entry name" value="ABC_TM1F"/>
    <property type="match status" value="1"/>
</dbReference>
<keyword evidence="6 7" id="KW-0472">Membrane</keyword>
<keyword evidence="2 7" id="KW-0812">Transmembrane</keyword>
<evidence type="ECO:0000256" key="3">
    <source>
        <dbReference type="ARBA" id="ARBA00022741"/>
    </source>
</evidence>
<keyword evidence="4" id="KW-0067">ATP-binding</keyword>
<dbReference type="GO" id="GO:0140359">
    <property type="term" value="F:ABC-type transporter activity"/>
    <property type="evidence" value="ECO:0007669"/>
    <property type="project" value="InterPro"/>
</dbReference>
<evidence type="ECO:0000256" key="2">
    <source>
        <dbReference type="ARBA" id="ARBA00022692"/>
    </source>
</evidence>
<dbReference type="GO" id="GO:0005524">
    <property type="term" value="F:ATP binding"/>
    <property type="evidence" value="ECO:0007669"/>
    <property type="project" value="UniProtKB-KW"/>
</dbReference>
<dbReference type="EMBL" id="BLZH01000009">
    <property type="protein sequence ID" value="GFP57871.1"/>
    <property type="molecule type" value="Genomic_DNA"/>
</dbReference>
<keyword evidence="3" id="KW-0547">Nucleotide-binding</keyword>
<feature type="domain" description="ABC transmembrane type-1" evidence="8">
    <location>
        <begin position="1"/>
        <end position="100"/>
    </location>
</feature>
<evidence type="ECO:0000259" key="8">
    <source>
        <dbReference type="PROSITE" id="PS50929"/>
    </source>
</evidence>
<name>A0A6V8QYP9_TRIAP</name>
<dbReference type="InterPro" id="IPR036640">
    <property type="entry name" value="ABC1_TM_sf"/>
</dbReference>
<evidence type="ECO:0000256" key="5">
    <source>
        <dbReference type="ARBA" id="ARBA00022989"/>
    </source>
</evidence>
<evidence type="ECO:0000256" key="1">
    <source>
        <dbReference type="ARBA" id="ARBA00022448"/>
    </source>
</evidence>
<dbReference type="PANTHER" id="PTHR24223">
    <property type="entry name" value="ATP-BINDING CASSETTE SUB-FAMILY C"/>
    <property type="match status" value="1"/>
</dbReference>
<evidence type="ECO:0000313" key="10">
    <source>
        <dbReference type="Proteomes" id="UP000517252"/>
    </source>
</evidence>
<gene>
    <name evidence="9" type="ORF">TASIC1_0009020800</name>
</gene>
<sequence length="170" mass="19037">METVSGLVTIRAFHWESRSTAKYMKILDNSQQPNYLLFCVQRWLVFVVNIMIMLLAVILIVLITTLREKIGPGFAGVALSNILAFGATMEATISSWVEFEICLGAVARIRSFTMQTKSEDDEAVDALASEGRNEKLMEPNLNALDSTFWPSKGRIEIEALCASYPYVTFD</sequence>
<dbReference type="Proteomes" id="UP000517252">
    <property type="component" value="Unassembled WGS sequence"/>
</dbReference>
<keyword evidence="5 7" id="KW-1133">Transmembrane helix</keyword>
<protein>
    <submittedName>
        <fullName evidence="9">ABC multidrug transporter lscH</fullName>
    </submittedName>
</protein>
<dbReference type="Gene3D" id="1.20.1560.10">
    <property type="entry name" value="ABC transporter type 1, transmembrane domain"/>
    <property type="match status" value="1"/>
</dbReference>
<organism evidence="9 10">
    <name type="scientific">Trichoderma asperellum</name>
    <name type="common">Filamentous fungus</name>
    <dbReference type="NCBI Taxonomy" id="101201"/>
    <lineage>
        <taxon>Eukaryota</taxon>
        <taxon>Fungi</taxon>
        <taxon>Dikarya</taxon>
        <taxon>Ascomycota</taxon>
        <taxon>Pezizomycotina</taxon>
        <taxon>Sordariomycetes</taxon>
        <taxon>Hypocreomycetidae</taxon>
        <taxon>Hypocreales</taxon>
        <taxon>Hypocreaceae</taxon>
        <taxon>Trichoderma</taxon>
    </lineage>
</organism>
<evidence type="ECO:0000256" key="7">
    <source>
        <dbReference type="SAM" id="Phobius"/>
    </source>
</evidence>
<evidence type="ECO:0000256" key="4">
    <source>
        <dbReference type="ARBA" id="ARBA00022840"/>
    </source>
</evidence>
<evidence type="ECO:0000256" key="6">
    <source>
        <dbReference type="ARBA" id="ARBA00023136"/>
    </source>
</evidence>
<evidence type="ECO:0000313" key="9">
    <source>
        <dbReference type="EMBL" id="GFP57871.1"/>
    </source>
</evidence>
<dbReference type="GO" id="GO:0016020">
    <property type="term" value="C:membrane"/>
    <property type="evidence" value="ECO:0007669"/>
    <property type="project" value="InterPro"/>
</dbReference>
<accession>A0A6V8QYP9</accession>
<proteinExistence type="predicted"/>
<comment type="caution">
    <text evidence="9">The sequence shown here is derived from an EMBL/GenBank/DDBJ whole genome shotgun (WGS) entry which is preliminary data.</text>
</comment>
<keyword evidence="1" id="KW-0813">Transport</keyword>
<reference evidence="9 10" key="1">
    <citation type="submission" date="2020-07" db="EMBL/GenBank/DDBJ databases">
        <title>Trichoderma asperellum IC-1 whole genome shotgun sequence.</title>
        <authorList>
            <person name="Kanamasa S."/>
            <person name="Takahashi H."/>
        </authorList>
    </citation>
    <scope>NUCLEOTIDE SEQUENCE [LARGE SCALE GENOMIC DNA]</scope>
    <source>
        <strain evidence="9 10">IC-1</strain>
    </source>
</reference>
<dbReference type="AlphaFoldDB" id="A0A6V8QYP9"/>
<dbReference type="SUPFAM" id="SSF90123">
    <property type="entry name" value="ABC transporter transmembrane region"/>
    <property type="match status" value="1"/>
</dbReference>
<dbReference type="OrthoDB" id="6500128at2759"/>
<dbReference type="InterPro" id="IPR011527">
    <property type="entry name" value="ABC1_TM_dom"/>
</dbReference>
<dbReference type="InterPro" id="IPR050173">
    <property type="entry name" value="ABC_transporter_C-like"/>
</dbReference>
<feature type="transmembrane region" description="Helical" evidence="7">
    <location>
        <begin position="43"/>
        <end position="63"/>
    </location>
</feature>
<dbReference type="PANTHER" id="PTHR24223:SF399">
    <property type="entry name" value="ABC TRANSPORTER ATNG"/>
    <property type="match status" value="1"/>
</dbReference>